<keyword evidence="5" id="KW-1185">Reference proteome</keyword>
<dbReference type="InterPro" id="IPR036390">
    <property type="entry name" value="WH_DNA-bd_sf"/>
</dbReference>
<dbReference type="InterPro" id="IPR047611">
    <property type="entry name" value="RepABC_RepC"/>
</dbReference>
<dbReference type="Proteomes" id="UP001597135">
    <property type="component" value="Unassembled WGS sequence"/>
</dbReference>
<evidence type="ECO:0000313" key="4">
    <source>
        <dbReference type="EMBL" id="MFD1343983.1"/>
    </source>
</evidence>
<dbReference type="Pfam" id="PF03428">
    <property type="entry name" value="RP-C"/>
    <property type="match status" value="1"/>
</dbReference>
<dbReference type="SUPFAM" id="SSF46785">
    <property type="entry name" value="Winged helix' DNA-binding domain"/>
    <property type="match status" value="1"/>
</dbReference>
<gene>
    <name evidence="4" type="primary">repC</name>
    <name evidence="4" type="ORF">ACFQ4E_16255</name>
</gene>
<feature type="domain" description="Plasmid replication protein C C-terminal" evidence="3">
    <location>
        <begin position="294"/>
        <end position="394"/>
    </location>
</feature>
<proteinExistence type="predicted"/>
<sequence length="401" mass="43110">MERLTLTPFGRQPVSAGQIASRMLTEEALTPPAPAPEPRPKWALFRDLCTARAGFGVSDRDLTVLNALLSFYPADDLGASEAMVVFPSNAALSERAHGMAESTLRRHLAALVTAGLLVRHDSPNGKRYARRDRSGRIDRAFGFDLAPLLARADEIAAAARATREAQEERRRLRETVVLALRDASSLIAHAQEEGLPGLWDALEDRARLARRALRRKLDGGALRDLAGTVKTLGTDVTEAYAASIETKEMSGRVVENERHQQNSNEDSSDLEPPAELRRGAGEPSPKPGAAPRLPLELVLKAAPSIIDYGPDQRIGTWDDLFRAASFAYGMMGISAHAWETACADMGPLDAAITLACILERTDSIQSPGGYLRALTTKAGQGAFSPGPMVMALLSTGSKKAA</sequence>
<feature type="compositionally biased region" description="Basic and acidic residues" evidence="1">
    <location>
        <begin position="250"/>
        <end position="260"/>
    </location>
</feature>
<evidence type="ECO:0000256" key="1">
    <source>
        <dbReference type="SAM" id="MobiDB-lite"/>
    </source>
</evidence>
<dbReference type="InterPro" id="IPR005090">
    <property type="entry name" value="RepC_N"/>
</dbReference>
<protein>
    <submittedName>
        <fullName evidence="4">Plasmid replication protein RepC</fullName>
    </submittedName>
</protein>
<dbReference type="EMBL" id="JBHTMU010000035">
    <property type="protein sequence ID" value="MFD1343983.1"/>
    <property type="molecule type" value="Genomic_DNA"/>
</dbReference>
<name>A0ABW3ZMW2_9RHOB</name>
<evidence type="ECO:0000259" key="3">
    <source>
        <dbReference type="Pfam" id="PF11800"/>
    </source>
</evidence>
<feature type="region of interest" description="Disordered" evidence="1">
    <location>
        <begin position="250"/>
        <end position="291"/>
    </location>
</feature>
<dbReference type="InterPro" id="IPR021760">
    <property type="entry name" value="RepC_C"/>
</dbReference>
<dbReference type="Pfam" id="PF11800">
    <property type="entry name" value="RP-C_C"/>
    <property type="match status" value="1"/>
</dbReference>
<feature type="domain" description="Plasmid replication protein C N-terminal" evidence="2">
    <location>
        <begin position="13"/>
        <end position="190"/>
    </location>
</feature>
<comment type="caution">
    <text evidence="4">The sequence shown here is derived from an EMBL/GenBank/DDBJ whole genome shotgun (WGS) entry which is preliminary data.</text>
</comment>
<dbReference type="NCBIfam" id="NF040974">
    <property type="entry name" value="RepABC_RepC"/>
    <property type="match status" value="1"/>
</dbReference>
<reference evidence="5" key="1">
    <citation type="journal article" date="2019" name="Int. J. Syst. Evol. Microbiol.">
        <title>The Global Catalogue of Microorganisms (GCM) 10K type strain sequencing project: providing services to taxonomists for standard genome sequencing and annotation.</title>
        <authorList>
            <consortium name="The Broad Institute Genomics Platform"/>
            <consortium name="The Broad Institute Genome Sequencing Center for Infectious Disease"/>
            <person name="Wu L."/>
            <person name="Ma J."/>
        </authorList>
    </citation>
    <scope>NUCLEOTIDE SEQUENCE [LARGE SCALE GENOMIC DNA]</scope>
    <source>
        <strain evidence="5">CCUG 62953</strain>
    </source>
</reference>
<evidence type="ECO:0000259" key="2">
    <source>
        <dbReference type="Pfam" id="PF03428"/>
    </source>
</evidence>
<evidence type="ECO:0000313" key="5">
    <source>
        <dbReference type="Proteomes" id="UP001597135"/>
    </source>
</evidence>
<organism evidence="4 5">
    <name type="scientific">Litorisediminicola beolgyonensis</name>
    <dbReference type="NCBI Taxonomy" id="1173614"/>
    <lineage>
        <taxon>Bacteria</taxon>
        <taxon>Pseudomonadati</taxon>
        <taxon>Pseudomonadota</taxon>
        <taxon>Alphaproteobacteria</taxon>
        <taxon>Rhodobacterales</taxon>
        <taxon>Paracoccaceae</taxon>
        <taxon>Litorisediminicola</taxon>
    </lineage>
</organism>
<accession>A0ABW3ZMW2</accession>
<dbReference type="RefSeq" id="WP_386805398.1">
    <property type="nucleotide sequence ID" value="NZ_JBHTMU010000035.1"/>
</dbReference>
<dbReference type="NCBIfam" id="NF010396">
    <property type="entry name" value="PRK13824.1"/>
    <property type="match status" value="1"/>
</dbReference>